<protein>
    <recommendedName>
        <fullName evidence="6">Keratinocyte-associated transmembrane protein 2</fullName>
    </recommendedName>
</protein>
<dbReference type="Ensembl" id="ENSAOCT00000029250.2">
    <property type="protein sequence ID" value="ENSAOCP00000032420.2"/>
    <property type="gene ID" value="ENSAOCG00000024748.2"/>
</dbReference>
<feature type="chain" id="PRO_5043691578" description="Keratinocyte-associated transmembrane protein 2" evidence="3">
    <location>
        <begin position="33"/>
        <end position="524"/>
    </location>
</feature>
<name>A0A3Q1CYS7_AMPOC</name>
<feature type="transmembrane region" description="Helical" evidence="2">
    <location>
        <begin position="457"/>
        <end position="475"/>
    </location>
</feature>
<keyword evidence="3" id="KW-0732">Signal</keyword>
<feature type="compositionally biased region" description="Low complexity" evidence="1">
    <location>
        <begin position="331"/>
        <end position="343"/>
    </location>
</feature>
<keyword evidence="2" id="KW-0472">Membrane</keyword>
<evidence type="ECO:0000256" key="3">
    <source>
        <dbReference type="SAM" id="SignalP"/>
    </source>
</evidence>
<feature type="compositionally biased region" description="Basic and acidic residues" evidence="1">
    <location>
        <begin position="66"/>
        <end position="245"/>
    </location>
</feature>
<sequence>MATCGNMGRSRRNICAFSVAVFVLLLSSGGLSAPVEEPQGDASQSLSLSREPAKESPAAAANPKDLTTKPEDAVTEPKDPVTEPKDTEPKDPVTEPKDTEPKDPVMEPKDAKPKDPVTEPKDTEPKDLVTGPKDTEPKDLVTGPKDTKPKDPVTEPKNTEPKDPVTEPKDTEPKDLVMEPKDAKPKDPVTEPKDTEPKDPVTEPKDTEPKDLVTGPKDTKPKDPVTEPEDTEPKDLVTEPKDTKPKYPVTEPKESATNLQDPTTVKVEAPEVDQKTGTELKSTTERKGDSSVTIFDSSADKLLQNSDDDAKSDKNDKNPDDAGAAEEHASSETTQVSTVESPTGSAEVHEPTNPVTEGAEEADSEFTQSDSDLLDTTGKEQGPQINIEDEDDEDGDVDGEDTYVDGDLTDVSDSIFVGNDDPKDPTENRRQQQAEQMEETRYKGVDSYSTEDEDSHFFFHLVILAFLVAIGYITYHNKRKIFHLAQNRRWKDSLCSRNTVEYHRLDQNVNEAMPSLKMTRDYIF</sequence>
<accession>A0A3Q1CYS7</accession>
<evidence type="ECO:0000256" key="2">
    <source>
        <dbReference type="SAM" id="Phobius"/>
    </source>
</evidence>
<feature type="signal peptide" evidence="3">
    <location>
        <begin position="1"/>
        <end position="32"/>
    </location>
</feature>
<reference evidence="4 5" key="1">
    <citation type="submission" date="2022-01" db="EMBL/GenBank/DDBJ databases">
        <title>A chromosome-scale genome assembly of the false clownfish, Amphiprion ocellaris.</title>
        <authorList>
            <person name="Ryu T."/>
        </authorList>
    </citation>
    <scope>NUCLEOTIDE SEQUENCE [LARGE SCALE GENOMIC DNA]</scope>
</reference>
<evidence type="ECO:0000313" key="4">
    <source>
        <dbReference type="Ensembl" id="ENSAOCP00000032420.2"/>
    </source>
</evidence>
<dbReference type="Pfam" id="PF17818">
    <property type="entry name" value="KCT2"/>
    <property type="match status" value="1"/>
</dbReference>
<feature type="compositionally biased region" description="Basic and acidic residues" evidence="1">
    <location>
        <begin position="308"/>
        <end position="330"/>
    </location>
</feature>
<keyword evidence="2" id="KW-1133">Transmembrane helix</keyword>
<dbReference type="GeneTree" id="ENSGT00440000037499"/>
<evidence type="ECO:0008006" key="6">
    <source>
        <dbReference type="Google" id="ProtNLM"/>
    </source>
</evidence>
<keyword evidence="5" id="KW-1185">Reference proteome</keyword>
<evidence type="ECO:0000256" key="1">
    <source>
        <dbReference type="SAM" id="MobiDB-lite"/>
    </source>
</evidence>
<feature type="compositionally biased region" description="Basic and acidic residues" evidence="1">
    <location>
        <begin position="268"/>
        <end position="289"/>
    </location>
</feature>
<keyword evidence="2" id="KW-0812">Transmembrane</keyword>
<dbReference type="GeneID" id="111566137"/>
<feature type="compositionally biased region" description="Acidic residues" evidence="1">
    <location>
        <begin position="387"/>
        <end position="410"/>
    </location>
</feature>
<reference evidence="4" key="2">
    <citation type="submission" date="2025-08" db="UniProtKB">
        <authorList>
            <consortium name="Ensembl"/>
        </authorList>
    </citation>
    <scope>IDENTIFICATION</scope>
</reference>
<dbReference type="PANTHER" id="PTHR16502">
    <property type="entry name" value="KERATINOCYTE-ASSOCIATED TRANSMEMBRANE PROTEIN 2"/>
    <property type="match status" value="1"/>
</dbReference>
<dbReference type="PANTHER" id="PTHR16502:SF0">
    <property type="entry name" value="KERATINOCYTE-ASSOCIATED TRANSMEMBRANE PROTEIN 2"/>
    <property type="match status" value="1"/>
</dbReference>
<dbReference type="InterPro" id="IPR037645">
    <property type="entry name" value="KCT2"/>
</dbReference>
<reference evidence="4" key="3">
    <citation type="submission" date="2025-09" db="UniProtKB">
        <authorList>
            <consortium name="Ensembl"/>
        </authorList>
    </citation>
    <scope>IDENTIFICATION</scope>
</reference>
<organism evidence="4 5">
    <name type="scientific">Amphiprion ocellaris</name>
    <name type="common">Clown anemonefish</name>
    <dbReference type="NCBI Taxonomy" id="80972"/>
    <lineage>
        <taxon>Eukaryota</taxon>
        <taxon>Metazoa</taxon>
        <taxon>Chordata</taxon>
        <taxon>Craniata</taxon>
        <taxon>Vertebrata</taxon>
        <taxon>Euteleostomi</taxon>
        <taxon>Actinopterygii</taxon>
        <taxon>Neopterygii</taxon>
        <taxon>Teleostei</taxon>
        <taxon>Neoteleostei</taxon>
        <taxon>Acanthomorphata</taxon>
        <taxon>Ovalentaria</taxon>
        <taxon>Pomacentridae</taxon>
        <taxon>Amphiprion</taxon>
    </lineage>
</organism>
<proteinExistence type="predicted"/>
<dbReference type="AlphaFoldDB" id="A0A3Q1CYS7"/>
<dbReference type="RefSeq" id="XP_023122326.2">
    <property type="nucleotide sequence ID" value="XM_023266558.3"/>
</dbReference>
<dbReference type="OMA" id="GPKDTKP"/>
<dbReference type="Proteomes" id="UP001501940">
    <property type="component" value="Chromosome 14"/>
</dbReference>
<feature type="compositionally biased region" description="Basic and acidic residues" evidence="1">
    <location>
        <begin position="420"/>
        <end position="444"/>
    </location>
</feature>
<evidence type="ECO:0000313" key="5">
    <source>
        <dbReference type="Proteomes" id="UP001501940"/>
    </source>
</evidence>
<dbReference type="KEGG" id="aoce:111566137"/>
<feature type="region of interest" description="Disordered" evidence="1">
    <location>
        <begin position="31"/>
        <end position="444"/>
    </location>
</feature>
<dbReference type="CTD" id="101174211"/>